<proteinExistence type="predicted"/>
<reference evidence="3 4" key="1">
    <citation type="submission" date="2021-01" db="EMBL/GenBank/DDBJ databases">
        <title>Actinoplanes sp. nov. LDG1-06 isolated from lichen.</title>
        <authorList>
            <person name="Saeng-In P."/>
            <person name="Phongsopitanun W."/>
            <person name="Kanchanasin P."/>
            <person name="Yuki M."/>
            <person name="Kudo T."/>
            <person name="Ohkuma M."/>
            <person name="Tanasupawat S."/>
        </authorList>
    </citation>
    <scope>NUCLEOTIDE SEQUENCE [LARGE SCALE GENOMIC DNA]</scope>
    <source>
        <strain evidence="3 4">LDG1-06</strain>
    </source>
</reference>
<dbReference type="RefSeq" id="WP_203379694.1">
    <property type="nucleotide sequence ID" value="NZ_JAENHP010000011.1"/>
</dbReference>
<sequence length="340" mass="35220">MADLLLSDAAPSRHTVPALLTVGAAGVLFLGAFGSPATDTSDQLARVSLAAGGSTPALFDARQLVPGHEVSGCLTITGKGSEREVRLAATELSGSLVNGLKLRVEVGTGECAVFTGQTVYDGTLTGLAADGPTGVATGWAPRTGESRTYRLTVEVADDNSLQHTTGGATFTWLRAPAPTTSPTTSPTVSPAPSKTPNRSTTPTPSASPSVVPSTPVASPSASPSVVPSTPTASPDDFTEDSEPTTRPTAAPPGPGPTHPDKPSGAGWSTILAQVTDTAFRLLMATAGHPWYLAISLSAMWLFLFIADRREKRDPKLSLAPVLRDPYLTFPRNEDHRADME</sequence>
<keyword evidence="2" id="KW-1133">Transmembrane helix</keyword>
<comment type="caution">
    <text evidence="3">The sequence shown here is derived from an EMBL/GenBank/DDBJ whole genome shotgun (WGS) entry which is preliminary data.</text>
</comment>
<feature type="compositionally biased region" description="Low complexity" evidence="1">
    <location>
        <begin position="175"/>
        <end position="234"/>
    </location>
</feature>
<dbReference type="EMBL" id="JAENHP010000011">
    <property type="protein sequence ID" value="MBM2619712.1"/>
    <property type="molecule type" value="Genomic_DNA"/>
</dbReference>
<feature type="transmembrane region" description="Helical" evidence="2">
    <location>
        <begin position="289"/>
        <end position="306"/>
    </location>
</feature>
<keyword evidence="2" id="KW-0472">Membrane</keyword>
<gene>
    <name evidence="3" type="ORF">JIG36_29810</name>
</gene>
<keyword evidence="4" id="KW-1185">Reference proteome</keyword>
<protein>
    <submittedName>
        <fullName evidence="3">Uncharacterized protein</fullName>
    </submittedName>
</protein>
<evidence type="ECO:0000313" key="4">
    <source>
        <dbReference type="Proteomes" id="UP000632138"/>
    </source>
</evidence>
<feature type="region of interest" description="Disordered" evidence="1">
    <location>
        <begin position="160"/>
        <end position="267"/>
    </location>
</feature>
<evidence type="ECO:0000313" key="3">
    <source>
        <dbReference type="EMBL" id="MBM2619712.1"/>
    </source>
</evidence>
<dbReference type="Proteomes" id="UP000632138">
    <property type="component" value="Unassembled WGS sequence"/>
</dbReference>
<evidence type="ECO:0000256" key="2">
    <source>
        <dbReference type="SAM" id="Phobius"/>
    </source>
</evidence>
<organism evidence="3 4">
    <name type="scientific">Paractinoplanes ovalisporus</name>
    <dbReference type="NCBI Taxonomy" id="2810368"/>
    <lineage>
        <taxon>Bacteria</taxon>
        <taxon>Bacillati</taxon>
        <taxon>Actinomycetota</taxon>
        <taxon>Actinomycetes</taxon>
        <taxon>Micromonosporales</taxon>
        <taxon>Micromonosporaceae</taxon>
        <taxon>Paractinoplanes</taxon>
    </lineage>
</organism>
<name>A0ABS2AIN0_9ACTN</name>
<evidence type="ECO:0000256" key="1">
    <source>
        <dbReference type="SAM" id="MobiDB-lite"/>
    </source>
</evidence>
<keyword evidence="2" id="KW-0812">Transmembrane</keyword>
<accession>A0ABS2AIN0</accession>